<keyword evidence="2" id="KW-1185">Reference proteome</keyword>
<dbReference type="Proteomes" id="UP001066276">
    <property type="component" value="Chromosome 5"/>
</dbReference>
<organism evidence="1 2">
    <name type="scientific">Pleurodeles waltl</name>
    <name type="common">Iberian ribbed newt</name>
    <dbReference type="NCBI Taxonomy" id="8319"/>
    <lineage>
        <taxon>Eukaryota</taxon>
        <taxon>Metazoa</taxon>
        <taxon>Chordata</taxon>
        <taxon>Craniata</taxon>
        <taxon>Vertebrata</taxon>
        <taxon>Euteleostomi</taxon>
        <taxon>Amphibia</taxon>
        <taxon>Batrachia</taxon>
        <taxon>Caudata</taxon>
        <taxon>Salamandroidea</taxon>
        <taxon>Salamandridae</taxon>
        <taxon>Pleurodelinae</taxon>
        <taxon>Pleurodeles</taxon>
    </lineage>
</organism>
<proteinExistence type="predicted"/>
<dbReference type="AlphaFoldDB" id="A0AAV7RST4"/>
<dbReference type="Gene3D" id="1.10.287.3160">
    <property type="match status" value="1"/>
</dbReference>
<evidence type="ECO:0000313" key="2">
    <source>
        <dbReference type="Proteomes" id="UP001066276"/>
    </source>
</evidence>
<comment type="caution">
    <text evidence="1">The sequence shown here is derived from an EMBL/GenBank/DDBJ whole genome shotgun (WGS) entry which is preliminary data.</text>
</comment>
<reference evidence="1" key="1">
    <citation type="journal article" date="2022" name="bioRxiv">
        <title>Sequencing and chromosome-scale assembly of the giantPleurodeles waltlgenome.</title>
        <authorList>
            <person name="Brown T."/>
            <person name="Elewa A."/>
            <person name="Iarovenko S."/>
            <person name="Subramanian E."/>
            <person name="Araus A.J."/>
            <person name="Petzold A."/>
            <person name="Susuki M."/>
            <person name="Suzuki K.-i.T."/>
            <person name="Hayashi T."/>
            <person name="Toyoda A."/>
            <person name="Oliveira C."/>
            <person name="Osipova E."/>
            <person name="Leigh N.D."/>
            <person name="Simon A."/>
            <person name="Yun M.H."/>
        </authorList>
    </citation>
    <scope>NUCLEOTIDE SEQUENCE</scope>
    <source>
        <strain evidence="1">20211129_DDA</strain>
        <tissue evidence="1">Liver</tissue>
    </source>
</reference>
<sequence>MTELWGGGLLCHLPVQFKKLPGAALPIHQFVIDVLLQEWKDPNHITVPRFIAKLYPLEDMEEKMPDSVHADFVVASLGDWSSMMEENILKNVADKNVDSLLKKAHAGVHFTLRAGVYGDNVAQSLLSDFKTIFATLQAGDQCTDLLESMEQ</sequence>
<accession>A0AAV7RST4</accession>
<protein>
    <submittedName>
        <fullName evidence="1">Uncharacterized protein</fullName>
    </submittedName>
</protein>
<name>A0AAV7RST4_PLEWA</name>
<dbReference type="EMBL" id="JANPWB010000009">
    <property type="protein sequence ID" value="KAJ1154249.1"/>
    <property type="molecule type" value="Genomic_DNA"/>
</dbReference>
<evidence type="ECO:0000313" key="1">
    <source>
        <dbReference type="EMBL" id="KAJ1154249.1"/>
    </source>
</evidence>
<gene>
    <name evidence="1" type="ORF">NDU88_007003</name>
</gene>